<gene>
    <name evidence="1" type="ORF">KSF_108380</name>
</gene>
<organism evidence="1 2">
    <name type="scientific">Reticulibacter mediterranei</name>
    <dbReference type="NCBI Taxonomy" id="2778369"/>
    <lineage>
        <taxon>Bacteria</taxon>
        <taxon>Bacillati</taxon>
        <taxon>Chloroflexota</taxon>
        <taxon>Ktedonobacteria</taxon>
        <taxon>Ktedonobacterales</taxon>
        <taxon>Reticulibacteraceae</taxon>
        <taxon>Reticulibacter</taxon>
    </lineage>
</organism>
<reference evidence="1" key="1">
    <citation type="submission" date="2020-10" db="EMBL/GenBank/DDBJ databases">
        <title>Taxonomic study of unclassified bacteria belonging to the class Ktedonobacteria.</title>
        <authorList>
            <person name="Yabe S."/>
            <person name="Wang C.M."/>
            <person name="Zheng Y."/>
            <person name="Sakai Y."/>
            <person name="Cavaletti L."/>
            <person name="Monciardini P."/>
            <person name="Donadio S."/>
        </authorList>
    </citation>
    <scope>NUCLEOTIDE SEQUENCE</scope>
    <source>
        <strain evidence="1">ID150040</strain>
    </source>
</reference>
<dbReference type="EMBL" id="BNJK01000003">
    <property type="protein sequence ID" value="GHP00791.1"/>
    <property type="molecule type" value="Genomic_DNA"/>
</dbReference>
<sequence length="56" mass="6568">MRTADVGEKSSLPDKSFVLTYEEQSVRLYYLVCHSTFNWEGLAERVDAEVYSRYDI</sequence>
<dbReference type="Proteomes" id="UP000597444">
    <property type="component" value="Unassembled WGS sequence"/>
</dbReference>
<name>A0A8J3IYF9_9CHLR</name>
<keyword evidence="2" id="KW-1185">Reference proteome</keyword>
<evidence type="ECO:0000313" key="2">
    <source>
        <dbReference type="Proteomes" id="UP000597444"/>
    </source>
</evidence>
<comment type="caution">
    <text evidence="1">The sequence shown here is derived from an EMBL/GenBank/DDBJ whole genome shotgun (WGS) entry which is preliminary data.</text>
</comment>
<proteinExistence type="predicted"/>
<dbReference type="AlphaFoldDB" id="A0A8J3IYF9"/>
<evidence type="ECO:0000313" key="1">
    <source>
        <dbReference type="EMBL" id="GHP00791.1"/>
    </source>
</evidence>
<accession>A0A8J3IYF9</accession>
<protein>
    <submittedName>
        <fullName evidence="1">Uncharacterized protein</fullName>
    </submittedName>
</protein>